<dbReference type="PANTHER" id="PTHR39430:SF1">
    <property type="entry name" value="PROTEASE"/>
    <property type="match status" value="1"/>
</dbReference>
<feature type="transmembrane region" description="Helical" evidence="1">
    <location>
        <begin position="160"/>
        <end position="180"/>
    </location>
</feature>
<keyword evidence="1" id="KW-0472">Membrane</keyword>
<keyword evidence="1" id="KW-1133">Transmembrane helix</keyword>
<proteinExistence type="predicted"/>
<dbReference type="GO" id="GO:0008237">
    <property type="term" value="F:metallopeptidase activity"/>
    <property type="evidence" value="ECO:0007669"/>
    <property type="project" value="UniProtKB-KW"/>
</dbReference>
<dbReference type="Proteomes" id="UP000295431">
    <property type="component" value="Unassembled WGS sequence"/>
</dbReference>
<evidence type="ECO:0000259" key="2">
    <source>
        <dbReference type="Pfam" id="PF02517"/>
    </source>
</evidence>
<keyword evidence="3" id="KW-0482">Metalloprotease</keyword>
<feature type="transmembrane region" description="Helical" evidence="1">
    <location>
        <begin position="192"/>
        <end position="209"/>
    </location>
</feature>
<dbReference type="GO" id="GO:0080120">
    <property type="term" value="P:CAAX-box protein maturation"/>
    <property type="evidence" value="ECO:0007669"/>
    <property type="project" value="UniProtKB-ARBA"/>
</dbReference>
<sequence length="277" mass="28504">MKLLIQLLAVGAVAAAGGAATQAVKWDTLPTLGLGLASAVLALLVYAFVVGRTEHRPVDELAREGALPALGRGALIGLAMFGAVIANLAFLGDYEVDGFGSATGPVALIGFMAAAAVTEELLFRGVLFRIVERYIGTWWSLALTGLVFGLMHLGNENATVWGALAIAIEAGGMLAAAYAATRTLWVPIGLHFAWNFAGAGIFGTTVSGVDTPDALLNGATSGSELVTGGEFGPEASLYSVAFGIVATAAFLWLAHRRGTLVPRRRRARAAAPASLAQ</sequence>
<feature type="domain" description="CAAX prenyl protease 2/Lysostaphin resistance protein A-like" evidence="2">
    <location>
        <begin position="106"/>
        <end position="196"/>
    </location>
</feature>
<name>A0A4R4NXF8_9ACTN</name>
<dbReference type="EMBL" id="SMJW01000116">
    <property type="protein sequence ID" value="TDC12807.1"/>
    <property type="molecule type" value="Genomic_DNA"/>
</dbReference>
<keyword evidence="3" id="KW-0378">Hydrolase</keyword>
<dbReference type="PANTHER" id="PTHR39430">
    <property type="entry name" value="MEMBRANE-ASSOCIATED PROTEASE-RELATED"/>
    <property type="match status" value="1"/>
</dbReference>
<feature type="transmembrane region" description="Helical" evidence="1">
    <location>
        <begin position="69"/>
        <end position="90"/>
    </location>
</feature>
<evidence type="ECO:0000313" key="4">
    <source>
        <dbReference type="Proteomes" id="UP000295431"/>
    </source>
</evidence>
<dbReference type="OrthoDB" id="193898at2"/>
<evidence type="ECO:0000313" key="3">
    <source>
        <dbReference type="EMBL" id="TDC12807.1"/>
    </source>
</evidence>
<dbReference type="InterPro" id="IPR003675">
    <property type="entry name" value="Rce1/LyrA-like_dom"/>
</dbReference>
<dbReference type="Pfam" id="PF02517">
    <property type="entry name" value="Rce1-like"/>
    <property type="match status" value="1"/>
</dbReference>
<organism evidence="3 4">
    <name type="scientific">Actinomadura bangladeshensis</name>
    <dbReference type="NCBI Taxonomy" id="453573"/>
    <lineage>
        <taxon>Bacteria</taxon>
        <taxon>Bacillati</taxon>
        <taxon>Actinomycetota</taxon>
        <taxon>Actinomycetes</taxon>
        <taxon>Streptosporangiales</taxon>
        <taxon>Thermomonosporaceae</taxon>
        <taxon>Actinomadura</taxon>
    </lineage>
</organism>
<dbReference type="GO" id="GO:0004175">
    <property type="term" value="F:endopeptidase activity"/>
    <property type="evidence" value="ECO:0007669"/>
    <property type="project" value="UniProtKB-ARBA"/>
</dbReference>
<keyword evidence="3" id="KW-0645">Protease</keyword>
<dbReference type="RefSeq" id="WP_131941951.1">
    <property type="nucleotide sequence ID" value="NZ_BAAAMX010000010.1"/>
</dbReference>
<accession>A0A4R4NXF8</accession>
<keyword evidence="4" id="KW-1185">Reference proteome</keyword>
<feature type="transmembrane region" description="Helical" evidence="1">
    <location>
        <begin position="29"/>
        <end position="49"/>
    </location>
</feature>
<feature type="transmembrane region" description="Helical" evidence="1">
    <location>
        <begin position="135"/>
        <end position="154"/>
    </location>
</feature>
<feature type="transmembrane region" description="Helical" evidence="1">
    <location>
        <begin position="102"/>
        <end position="123"/>
    </location>
</feature>
<feature type="transmembrane region" description="Helical" evidence="1">
    <location>
        <begin position="235"/>
        <end position="254"/>
    </location>
</feature>
<keyword evidence="1" id="KW-0812">Transmembrane</keyword>
<gene>
    <name evidence="3" type="ORF">E1284_22200</name>
</gene>
<dbReference type="AlphaFoldDB" id="A0A4R4NXF8"/>
<evidence type="ECO:0000256" key="1">
    <source>
        <dbReference type="SAM" id="Phobius"/>
    </source>
</evidence>
<protein>
    <submittedName>
        <fullName evidence="3">CPBP family intramembrane metalloprotease</fullName>
    </submittedName>
</protein>
<reference evidence="3 4" key="1">
    <citation type="submission" date="2019-03" db="EMBL/GenBank/DDBJ databases">
        <title>Draft genome sequences of novel Actinobacteria.</title>
        <authorList>
            <person name="Sahin N."/>
            <person name="Ay H."/>
            <person name="Saygin H."/>
        </authorList>
    </citation>
    <scope>NUCLEOTIDE SEQUENCE [LARGE SCALE GENOMIC DNA]</scope>
    <source>
        <strain evidence="3 4">DSM 45347</strain>
    </source>
</reference>
<comment type="caution">
    <text evidence="3">The sequence shown here is derived from an EMBL/GenBank/DDBJ whole genome shotgun (WGS) entry which is preliminary data.</text>
</comment>
<dbReference type="GO" id="GO:0006508">
    <property type="term" value="P:proteolysis"/>
    <property type="evidence" value="ECO:0007669"/>
    <property type="project" value="UniProtKB-KW"/>
</dbReference>